<keyword evidence="3 6" id="KW-1133">Transmembrane helix</keyword>
<dbReference type="Proteomes" id="UP000503011">
    <property type="component" value="Chromosome"/>
</dbReference>
<dbReference type="SUPFAM" id="SSF81338">
    <property type="entry name" value="Aquaporin-like"/>
    <property type="match status" value="1"/>
</dbReference>
<proteinExistence type="predicted"/>
<dbReference type="KEGG" id="psuu:Psuf_009880"/>
<gene>
    <name evidence="7" type="ORF">Psuf_009880</name>
</gene>
<evidence type="ECO:0000313" key="7">
    <source>
        <dbReference type="EMBL" id="BCB83675.1"/>
    </source>
</evidence>
<dbReference type="GO" id="GO:0016020">
    <property type="term" value="C:membrane"/>
    <property type="evidence" value="ECO:0007669"/>
    <property type="project" value="UniProtKB-SubCell"/>
</dbReference>
<organism evidence="7 8">
    <name type="scientific">Phytohabitans suffuscus</name>
    <dbReference type="NCBI Taxonomy" id="624315"/>
    <lineage>
        <taxon>Bacteria</taxon>
        <taxon>Bacillati</taxon>
        <taxon>Actinomycetota</taxon>
        <taxon>Actinomycetes</taxon>
        <taxon>Micromonosporales</taxon>
        <taxon>Micromonosporaceae</taxon>
    </lineage>
</organism>
<keyword evidence="2 6" id="KW-0812">Transmembrane</keyword>
<protein>
    <submittedName>
        <fullName evidence="7">Uncharacterized protein</fullName>
    </submittedName>
</protein>
<reference evidence="7 8" key="1">
    <citation type="submission" date="2020-03" db="EMBL/GenBank/DDBJ databases">
        <title>Whole genome shotgun sequence of Phytohabitans suffuscus NBRC 105367.</title>
        <authorList>
            <person name="Komaki H."/>
            <person name="Tamura T."/>
        </authorList>
    </citation>
    <scope>NUCLEOTIDE SEQUENCE [LARGE SCALE GENOMIC DNA]</scope>
    <source>
        <strain evidence="7 8">NBRC 105367</strain>
    </source>
</reference>
<evidence type="ECO:0000256" key="2">
    <source>
        <dbReference type="ARBA" id="ARBA00022692"/>
    </source>
</evidence>
<evidence type="ECO:0000256" key="5">
    <source>
        <dbReference type="SAM" id="MobiDB-lite"/>
    </source>
</evidence>
<comment type="subcellular location">
    <subcellularLocation>
        <location evidence="1">Membrane</location>
        <topology evidence="1">Multi-pass membrane protein</topology>
    </subcellularLocation>
</comment>
<feature type="region of interest" description="Disordered" evidence="5">
    <location>
        <begin position="1"/>
        <end position="25"/>
    </location>
</feature>
<dbReference type="InterPro" id="IPR023271">
    <property type="entry name" value="Aquaporin-like"/>
</dbReference>
<keyword evidence="4 6" id="KW-0472">Membrane</keyword>
<feature type="compositionally biased region" description="Low complexity" evidence="5">
    <location>
        <begin position="11"/>
        <end position="25"/>
    </location>
</feature>
<feature type="region of interest" description="Disordered" evidence="5">
    <location>
        <begin position="94"/>
        <end position="115"/>
    </location>
</feature>
<accession>A0A6F8YC34</accession>
<evidence type="ECO:0000256" key="4">
    <source>
        <dbReference type="ARBA" id="ARBA00023136"/>
    </source>
</evidence>
<reference evidence="7 8" key="2">
    <citation type="submission" date="2020-03" db="EMBL/GenBank/DDBJ databases">
        <authorList>
            <person name="Ichikawa N."/>
            <person name="Kimura A."/>
            <person name="Kitahashi Y."/>
            <person name="Uohara A."/>
        </authorList>
    </citation>
    <scope>NUCLEOTIDE SEQUENCE [LARGE SCALE GENOMIC DNA]</scope>
    <source>
        <strain evidence="7 8">NBRC 105367</strain>
    </source>
</reference>
<evidence type="ECO:0000256" key="3">
    <source>
        <dbReference type="ARBA" id="ARBA00022989"/>
    </source>
</evidence>
<evidence type="ECO:0000256" key="6">
    <source>
        <dbReference type="SAM" id="Phobius"/>
    </source>
</evidence>
<name>A0A6F8YC34_9ACTN</name>
<feature type="transmembrane region" description="Helical" evidence="6">
    <location>
        <begin position="29"/>
        <end position="50"/>
    </location>
</feature>
<keyword evidence="8" id="KW-1185">Reference proteome</keyword>
<sequence>MGQPFGRGGWASAPRSSPSTAATPTGADLWIYSVGPQVGGIVAVCLYDMVTTGRTRCRPRRIATRPPNRPPRVIAVAPALMWAQLCIRGTPPDTARHLPAVALPQPRSRDPGGDR</sequence>
<evidence type="ECO:0000313" key="8">
    <source>
        <dbReference type="Proteomes" id="UP000503011"/>
    </source>
</evidence>
<dbReference type="AlphaFoldDB" id="A0A6F8YC34"/>
<evidence type="ECO:0000256" key="1">
    <source>
        <dbReference type="ARBA" id="ARBA00004141"/>
    </source>
</evidence>
<dbReference type="EMBL" id="AP022871">
    <property type="protein sequence ID" value="BCB83675.1"/>
    <property type="molecule type" value="Genomic_DNA"/>
</dbReference>